<reference evidence="1" key="1">
    <citation type="submission" date="2023-10" db="EMBL/GenBank/DDBJ databases">
        <authorList>
            <person name="Domelevo Entfellner J.-B."/>
        </authorList>
    </citation>
    <scope>NUCLEOTIDE SEQUENCE</scope>
</reference>
<protein>
    <submittedName>
        <fullName evidence="1">Uncharacterized protein</fullName>
    </submittedName>
</protein>
<dbReference type="EMBL" id="OY731403">
    <property type="protein sequence ID" value="CAJ1961966.1"/>
    <property type="molecule type" value="Genomic_DNA"/>
</dbReference>
<proteinExistence type="predicted"/>
<evidence type="ECO:0000313" key="1">
    <source>
        <dbReference type="EMBL" id="CAJ1961966.1"/>
    </source>
</evidence>
<name>A0AA86SMU0_9FABA</name>
<keyword evidence="2" id="KW-1185">Reference proteome</keyword>
<sequence>MEQWGKRDQRYEIPSRGISAAAATDVNGGWAFPYLSPKLKYIALFQKANRSTKALGHFLIYCLKYNLKSLDKVLGNT</sequence>
<dbReference type="Proteomes" id="UP001189624">
    <property type="component" value="Chromosome 6"/>
</dbReference>
<gene>
    <name evidence="1" type="ORF">AYBTSS11_LOCUS18997</name>
</gene>
<organism evidence="1 2">
    <name type="scientific">Sphenostylis stenocarpa</name>
    <dbReference type="NCBI Taxonomy" id="92480"/>
    <lineage>
        <taxon>Eukaryota</taxon>
        <taxon>Viridiplantae</taxon>
        <taxon>Streptophyta</taxon>
        <taxon>Embryophyta</taxon>
        <taxon>Tracheophyta</taxon>
        <taxon>Spermatophyta</taxon>
        <taxon>Magnoliopsida</taxon>
        <taxon>eudicotyledons</taxon>
        <taxon>Gunneridae</taxon>
        <taxon>Pentapetalae</taxon>
        <taxon>rosids</taxon>
        <taxon>fabids</taxon>
        <taxon>Fabales</taxon>
        <taxon>Fabaceae</taxon>
        <taxon>Papilionoideae</taxon>
        <taxon>50 kb inversion clade</taxon>
        <taxon>NPAAA clade</taxon>
        <taxon>indigoferoid/millettioid clade</taxon>
        <taxon>Phaseoleae</taxon>
        <taxon>Sphenostylis</taxon>
    </lineage>
</organism>
<dbReference type="AlphaFoldDB" id="A0AA86SMU0"/>
<evidence type="ECO:0000313" key="2">
    <source>
        <dbReference type="Proteomes" id="UP001189624"/>
    </source>
</evidence>
<accession>A0AA86SMU0</accession>
<dbReference type="Gramene" id="rna-AYBTSS11_LOCUS18997">
    <property type="protein sequence ID" value="CAJ1961966.1"/>
    <property type="gene ID" value="gene-AYBTSS11_LOCUS18997"/>
</dbReference>